<evidence type="ECO:0000313" key="1">
    <source>
        <dbReference type="EMBL" id="KZV85635.1"/>
    </source>
</evidence>
<dbReference type="InterPro" id="IPR032675">
    <property type="entry name" value="LRR_dom_sf"/>
</dbReference>
<dbReference type="AlphaFoldDB" id="A0A165DY49"/>
<accession>A0A165DY49</accession>
<organism evidence="1 2">
    <name type="scientific">Exidia glandulosa HHB12029</name>
    <dbReference type="NCBI Taxonomy" id="1314781"/>
    <lineage>
        <taxon>Eukaryota</taxon>
        <taxon>Fungi</taxon>
        <taxon>Dikarya</taxon>
        <taxon>Basidiomycota</taxon>
        <taxon>Agaricomycotina</taxon>
        <taxon>Agaricomycetes</taxon>
        <taxon>Auriculariales</taxon>
        <taxon>Exidiaceae</taxon>
        <taxon>Exidia</taxon>
    </lineage>
</organism>
<dbReference type="Gene3D" id="3.80.10.10">
    <property type="entry name" value="Ribonuclease Inhibitor"/>
    <property type="match status" value="1"/>
</dbReference>
<dbReference type="Proteomes" id="UP000077266">
    <property type="component" value="Unassembled WGS sequence"/>
</dbReference>
<keyword evidence="2" id="KW-1185">Reference proteome</keyword>
<reference evidence="1 2" key="1">
    <citation type="journal article" date="2016" name="Mol. Biol. Evol.">
        <title>Comparative Genomics of Early-Diverging Mushroom-Forming Fungi Provides Insights into the Origins of Lignocellulose Decay Capabilities.</title>
        <authorList>
            <person name="Nagy L.G."/>
            <person name="Riley R."/>
            <person name="Tritt A."/>
            <person name="Adam C."/>
            <person name="Daum C."/>
            <person name="Floudas D."/>
            <person name="Sun H."/>
            <person name="Yadav J.S."/>
            <person name="Pangilinan J."/>
            <person name="Larsson K.H."/>
            <person name="Matsuura K."/>
            <person name="Barry K."/>
            <person name="Labutti K."/>
            <person name="Kuo R."/>
            <person name="Ohm R.A."/>
            <person name="Bhattacharya S.S."/>
            <person name="Shirouzu T."/>
            <person name="Yoshinaga Y."/>
            <person name="Martin F.M."/>
            <person name="Grigoriev I.V."/>
            <person name="Hibbett D.S."/>
        </authorList>
    </citation>
    <scope>NUCLEOTIDE SEQUENCE [LARGE SCALE GENOMIC DNA]</scope>
    <source>
        <strain evidence="1 2">HHB12029</strain>
    </source>
</reference>
<proteinExistence type="predicted"/>
<sequence>MAAKLPDELLREILAPQLRVADELFADAGQVSPFSRTEYSASVVLQVCKRWMRVCTPWLYETVVIRSEAQAQALAGALTRNPQFGKYIRKLRIEGAYGRFLPTVVDVATNVTDLCFTLTLWSSFDVAGLVKGLRTFNPRRVIITLHQQVTNMKQDLVLETLCARIPEWTNLTTFVFPSYKTDYGRRIKDDNGPCIADAIAQREELTTVHFPSEYITEEGIFPTVRCLSPYVNVASILIPGLRRLDNGGRWRSRLPKDLQAVMQDLEHVPLRPSRAQNFNPLLALPNPFFIPLHGAPAEVRRAIWTRVFSFACILATDSLFDAVPVSSAQCTWLDTRRYNRTTSTSLLGVSQDFKYAALPILCKYCRTMYPEQGRSLVATLRENPSIGSKMKTLSTSDGVWLREMLPSTTNLRQLRLTLDQRLSTADERIEPSSLLDVIAHSLGHCLEELKIEGCSAKLSSACPVKIFGKFTRLRRLHWLCHYVRLTATTRVISLPNLVYLCTGHDIPPAFLDLSLPSLETLVCKAWSAANASLFEKHGSHVQHVAVGITHGLQLLPLVPSLQSIEMNAQEPDSRVFWKNSHTKLCRIHVHWETTSPYTKRESSEWPNFFLSLTAEAYPALREVKVEKLTWPASERDISKSKWPGYAESLARHGIGLVDKDGRGWRTRLRVA</sequence>
<evidence type="ECO:0000313" key="2">
    <source>
        <dbReference type="Proteomes" id="UP000077266"/>
    </source>
</evidence>
<dbReference type="OrthoDB" id="2906982at2759"/>
<dbReference type="InParanoid" id="A0A165DY49"/>
<dbReference type="EMBL" id="KV426181">
    <property type="protein sequence ID" value="KZV85635.1"/>
    <property type="molecule type" value="Genomic_DNA"/>
</dbReference>
<protein>
    <submittedName>
        <fullName evidence="1">Uncharacterized protein</fullName>
    </submittedName>
</protein>
<gene>
    <name evidence="1" type="ORF">EXIGLDRAFT_841322</name>
</gene>
<name>A0A165DY49_EXIGL</name>